<feature type="transmembrane region" description="Helical" evidence="6">
    <location>
        <begin position="571"/>
        <end position="590"/>
    </location>
</feature>
<evidence type="ECO:0000313" key="8">
    <source>
        <dbReference type="EMBL" id="CAE4647737.1"/>
    </source>
</evidence>
<feature type="transmembrane region" description="Helical" evidence="6">
    <location>
        <begin position="367"/>
        <end position="391"/>
    </location>
</feature>
<keyword evidence="2 6" id="KW-0812">Transmembrane</keyword>
<feature type="transmembrane region" description="Helical" evidence="6">
    <location>
        <begin position="181"/>
        <end position="202"/>
    </location>
</feature>
<evidence type="ECO:0000256" key="1">
    <source>
        <dbReference type="ARBA" id="ARBA00004141"/>
    </source>
</evidence>
<feature type="transmembrane region" description="Helical" evidence="6">
    <location>
        <begin position="397"/>
        <end position="416"/>
    </location>
</feature>
<dbReference type="PANTHER" id="PTHR22950">
    <property type="entry name" value="AMINO ACID TRANSPORTER"/>
    <property type="match status" value="1"/>
</dbReference>
<feature type="transmembrane region" description="Helical" evidence="6">
    <location>
        <begin position="77"/>
        <end position="103"/>
    </location>
</feature>
<dbReference type="EMBL" id="HBNR01072229">
    <property type="protein sequence ID" value="CAE4647737.1"/>
    <property type="molecule type" value="Transcribed_RNA"/>
</dbReference>
<keyword evidence="4 6" id="KW-0472">Membrane</keyword>
<reference evidence="8" key="1">
    <citation type="submission" date="2021-01" db="EMBL/GenBank/DDBJ databases">
        <authorList>
            <person name="Corre E."/>
            <person name="Pelletier E."/>
            <person name="Niang G."/>
            <person name="Scheremetjew M."/>
            <person name="Finn R."/>
            <person name="Kale V."/>
            <person name="Holt S."/>
            <person name="Cochrane G."/>
            <person name="Meng A."/>
            <person name="Brown T."/>
            <person name="Cohen L."/>
        </authorList>
    </citation>
    <scope>NUCLEOTIDE SEQUENCE</scope>
    <source>
        <strain evidence="8">CCMP3105</strain>
    </source>
</reference>
<organism evidence="8">
    <name type="scientific">Alexandrium monilatum</name>
    <dbReference type="NCBI Taxonomy" id="311494"/>
    <lineage>
        <taxon>Eukaryota</taxon>
        <taxon>Sar</taxon>
        <taxon>Alveolata</taxon>
        <taxon>Dinophyceae</taxon>
        <taxon>Gonyaulacales</taxon>
        <taxon>Pyrocystaceae</taxon>
        <taxon>Alexandrium</taxon>
    </lineage>
</organism>
<name>A0A7S4WE84_9DINO</name>
<dbReference type="AlphaFoldDB" id="A0A7S4WE84"/>
<sequence length="600" mass="61766">MERTGLSRGNRATPAAVAVPPLPGGRGGGGKPRSWLGRTLRPMERGSLRGCIFTLMSAAIGPGALLLPYMFRLVGVPLGLLCLSFGAYSAAQSLRFIISLVYLTGRDSYPASIAAVLGPSAGAGLSHITTFMLLLGTGGHLKCLAELIRCMLPPPLCDTAPVQLIAVAAVFPVCVRRDISFLRHVAVVAPLGLFCVLVLILVRGFGSSQDASSDIAGEGLPPDMADGAPAPMAMDLLRFGDGGLRSLPRAWTLAVNAMTCHHLAVPIYKELHCAKAQRVNKVVLRSITSVSLLYALVGACGFLTHGVSTPENILSAYPRGDASALLAQALVACSLTVSTPLNVHALKGHLIETLPVPLSDALRGTSLPGHLAVMALLVGAPAGICCAFPSISAIVGVGIGFGAVAYMFVLPGAAICRLRWGSQSLSPGGMGRLVPSASSSSFHDMLLSSPLSSPLLSPRLGSMVSRGSTLPDLPPLDLDGQGEVRVAEEAGRGVCNVPEESPVFCMQNLLSPCCTPTASKQPGSESPCAASRSRSPCCRTGALSPQRARSPSPCPSDDGYPSTMARWSSEFALALAALGVGSCLGVTAALESLGGLLARG</sequence>
<feature type="transmembrane region" description="Helical" evidence="6">
    <location>
        <begin position="115"/>
        <end position="135"/>
    </location>
</feature>
<evidence type="ECO:0000259" key="7">
    <source>
        <dbReference type="Pfam" id="PF01490"/>
    </source>
</evidence>
<proteinExistence type="predicted"/>
<feature type="region of interest" description="Disordered" evidence="5">
    <location>
        <begin position="541"/>
        <end position="560"/>
    </location>
</feature>
<feature type="transmembrane region" description="Helical" evidence="6">
    <location>
        <begin position="324"/>
        <end position="346"/>
    </location>
</feature>
<dbReference type="InterPro" id="IPR013057">
    <property type="entry name" value="AA_transpt_TM"/>
</dbReference>
<evidence type="ECO:0000256" key="6">
    <source>
        <dbReference type="SAM" id="Phobius"/>
    </source>
</evidence>
<feature type="transmembrane region" description="Helical" evidence="6">
    <location>
        <begin position="50"/>
        <end position="71"/>
    </location>
</feature>
<comment type="subcellular location">
    <subcellularLocation>
        <location evidence="1">Membrane</location>
        <topology evidence="1">Multi-pass membrane protein</topology>
    </subcellularLocation>
</comment>
<gene>
    <name evidence="8" type="ORF">AMON00008_LOCUS51202</name>
</gene>
<evidence type="ECO:0000256" key="3">
    <source>
        <dbReference type="ARBA" id="ARBA00022989"/>
    </source>
</evidence>
<dbReference type="GO" id="GO:0016020">
    <property type="term" value="C:membrane"/>
    <property type="evidence" value="ECO:0007669"/>
    <property type="project" value="UniProtKB-SubCell"/>
</dbReference>
<feature type="region of interest" description="Disordered" evidence="5">
    <location>
        <begin position="1"/>
        <end position="35"/>
    </location>
</feature>
<dbReference type="PANTHER" id="PTHR22950:SF702">
    <property type="entry name" value="AMINO ACID TRANSPORTER PROTEIN"/>
    <property type="match status" value="1"/>
</dbReference>
<evidence type="ECO:0000256" key="2">
    <source>
        <dbReference type="ARBA" id="ARBA00022692"/>
    </source>
</evidence>
<protein>
    <recommendedName>
        <fullName evidence="7">Amino acid transporter transmembrane domain-containing protein</fullName>
    </recommendedName>
</protein>
<dbReference type="Pfam" id="PF01490">
    <property type="entry name" value="Aa_trans"/>
    <property type="match status" value="1"/>
</dbReference>
<evidence type="ECO:0000256" key="5">
    <source>
        <dbReference type="SAM" id="MobiDB-lite"/>
    </source>
</evidence>
<feature type="domain" description="Amino acid transporter transmembrane" evidence="7">
    <location>
        <begin position="46"/>
        <end position="419"/>
    </location>
</feature>
<dbReference type="GO" id="GO:0015179">
    <property type="term" value="F:L-amino acid transmembrane transporter activity"/>
    <property type="evidence" value="ECO:0007669"/>
    <property type="project" value="TreeGrafter"/>
</dbReference>
<feature type="transmembrane region" description="Helical" evidence="6">
    <location>
        <begin position="282"/>
        <end position="304"/>
    </location>
</feature>
<evidence type="ECO:0000256" key="4">
    <source>
        <dbReference type="ARBA" id="ARBA00023136"/>
    </source>
</evidence>
<keyword evidence="3 6" id="KW-1133">Transmembrane helix</keyword>
<accession>A0A7S4WE84</accession>